<name>A0A382WK93_9ZZZZ</name>
<dbReference type="EMBL" id="UINC01160401">
    <property type="protein sequence ID" value="SVD59024.1"/>
    <property type="molecule type" value="Genomic_DNA"/>
</dbReference>
<proteinExistence type="predicted"/>
<dbReference type="AlphaFoldDB" id="A0A382WK93"/>
<evidence type="ECO:0000313" key="1">
    <source>
        <dbReference type="EMBL" id="SVD59024.1"/>
    </source>
</evidence>
<sequence>MKKQDIKKDPIRDRIINLIIDVGNNKKKYFNYFIFISVFL</sequence>
<organism evidence="1">
    <name type="scientific">marine metagenome</name>
    <dbReference type="NCBI Taxonomy" id="408172"/>
    <lineage>
        <taxon>unclassified sequences</taxon>
        <taxon>metagenomes</taxon>
        <taxon>ecological metagenomes</taxon>
    </lineage>
</organism>
<gene>
    <name evidence="1" type="ORF">METZ01_LOCUS411878</name>
</gene>
<feature type="non-terminal residue" evidence="1">
    <location>
        <position position="40"/>
    </location>
</feature>
<accession>A0A382WK93</accession>
<protein>
    <submittedName>
        <fullName evidence="1">Uncharacterized protein</fullName>
    </submittedName>
</protein>
<reference evidence="1" key="1">
    <citation type="submission" date="2018-05" db="EMBL/GenBank/DDBJ databases">
        <authorList>
            <person name="Lanie J.A."/>
            <person name="Ng W.-L."/>
            <person name="Kazmierczak K.M."/>
            <person name="Andrzejewski T.M."/>
            <person name="Davidsen T.M."/>
            <person name="Wayne K.J."/>
            <person name="Tettelin H."/>
            <person name="Glass J.I."/>
            <person name="Rusch D."/>
            <person name="Podicherti R."/>
            <person name="Tsui H.-C.T."/>
            <person name="Winkler M.E."/>
        </authorList>
    </citation>
    <scope>NUCLEOTIDE SEQUENCE</scope>
</reference>